<comment type="catalytic activity">
    <reaction evidence="5 6">
        <text>adenine + H2O + H(+) = hypoxanthine + NH4(+)</text>
        <dbReference type="Rhea" id="RHEA:23688"/>
        <dbReference type="ChEBI" id="CHEBI:15377"/>
        <dbReference type="ChEBI" id="CHEBI:15378"/>
        <dbReference type="ChEBI" id="CHEBI:16708"/>
        <dbReference type="ChEBI" id="CHEBI:17368"/>
        <dbReference type="ChEBI" id="CHEBI:28938"/>
        <dbReference type="EC" id="3.5.4.2"/>
    </reaction>
</comment>
<evidence type="ECO:0000259" key="8">
    <source>
        <dbReference type="Pfam" id="PF13382"/>
    </source>
</evidence>
<dbReference type="EC" id="3.5.4.2" evidence="2 6"/>
<dbReference type="Gene3D" id="2.30.40.10">
    <property type="entry name" value="Urease, subunit C, domain 1"/>
    <property type="match status" value="1"/>
</dbReference>
<dbReference type="EMBL" id="BJXN01000005">
    <property type="protein sequence ID" value="GEM89470.1"/>
    <property type="molecule type" value="Genomic_DNA"/>
</dbReference>
<name>A0A511RIK3_9DEIN</name>
<dbReference type="CDD" id="cd01295">
    <property type="entry name" value="AdeC"/>
    <property type="match status" value="1"/>
</dbReference>
<dbReference type="InterPro" id="IPR006680">
    <property type="entry name" value="Amidohydro-rel"/>
</dbReference>
<accession>A0A511RIK3</accession>
<reference evidence="9 10" key="1">
    <citation type="submission" date="2019-07" db="EMBL/GenBank/DDBJ databases">
        <title>Whole genome shotgun sequence of Oceanithermus desulfurans NBRC 100063.</title>
        <authorList>
            <person name="Hosoyama A."/>
            <person name="Uohara A."/>
            <person name="Ohji S."/>
            <person name="Ichikawa N."/>
        </authorList>
    </citation>
    <scope>NUCLEOTIDE SEQUENCE [LARGE SCALE GENOMIC DNA]</scope>
    <source>
        <strain evidence="9 10">NBRC 100063</strain>
    </source>
</reference>
<dbReference type="Pfam" id="PF13382">
    <property type="entry name" value="Adenine_deam_C"/>
    <property type="match status" value="1"/>
</dbReference>
<evidence type="ECO:0000313" key="9">
    <source>
        <dbReference type="EMBL" id="GEM89470.1"/>
    </source>
</evidence>
<keyword evidence="4 6" id="KW-0464">Manganese</keyword>
<comment type="cofactor">
    <cofactor evidence="6">
        <name>Mn(2+)</name>
        <dbReference type="ChEBI" id="CHEBI:29035"/>
    </cofactor>
</comment>
<dbReference type="HAMAP" id="MF_01518">
    <property type="entry name" value="Adenine_deamin"/>
    <property type="match status" value="1"/>
</dbReference>
<dbReference type="InterPro" id="IPR026912">
    <property type="entry name" value="Adenine_deam_C"/>
</dbReference>
<proteinExistence type="inferred from homology"/>
<keyword evidence="3 6" id="KW-0378">Hydrolase</keyword>
<dbReference type="RefSeq" id="WP_147146319.1">
    <property type="nucleotide sequence ID" value="NZ_BJXN01000005.1"/>
</dbReference>
<dbReference type="PANTHER" id="PTHR11113:SF2">
    <property type="entry name" value="ADENINE DEAMINASE"/>
    <property type="match status" value="1"/>
</dbReference>
<evidence type="ECO:0000256" key="3">
    <source>
        <dbReference type="ARBA" id="ARBA00022801"/>
    </source>
</evidence>
<dbReference type="Gene3D" id="3.20.20.140">
    <property type="entry name" value="Metal-dependent hydrolases"/>
    <property type="match status" value="1"/>
</dbReference>
<dbReference type="GO" id="GO:0000034">
    <property type="term" value="F:adenine deaminase activity"/>
    <property type="evidence" value="ECO:0007669"/>
    <property type="project" value="UniProtKB-UniRule"/>
</dbReference>
<dbReference type="PANTHER" id="PTHR11113">
    <property type="entry name" value="N-ACETYLGLUCOSAMINE-6-PHOSPHATE DEACETYLASE"/>
    <property type="match status" value="1"/>
</dbReference>
<feature type="domain" description="Adenine deaminase C-terminal" evidence="8">
    <location>
        <begin position="397"/>
        <end position="566"/>
    </location>
</feature>
<evidence type="ECO:0000313" key="10">
    <source>
        <dbReference type="Proteomes" id="UP000321827"/>
    </source>
</evidence>
<dbReference type="SUPFAM" id="SSF51338">
    <property type="entry name" value="Composite domain of metallo-dependent hydrolases"/>
    <property type="match status" value="1"/>
</dbReference>
<comment type="caution">
    <text evidence="9">The sequence shown here is derived from an EMBL/GenBank/DDBJ whole genome shotgun (WGS) entry which is preliminary data.</text>
</comment>
<sequence length="577" mass="60828">MDSQAYRRLLAVARGEVEPDLVLANARVIDVFSGRVAWGHVALAEGRVAGVGDYAGPRTEDLEGRYLAPGLIDAHVHLESSMVRPAEYARAVVPRGTTTVISDPHEIANVAGTAGVRYLLEASEGLPLDVLVNLPSCVPASHLSSSGARLAAGDLLPFLEHPRVLGLAEFMNVPGAVNAEPDAVEKLLAFRGRPIDGHAPGVRGKTLAAYAAAGPWADHESVAPDEALEKVAAGLYVFLREGTAARNLEDLLPAVTPATAARLAFCSDDRHPAELLEEGHVDHMLRRAVAGGVDPLLALRMATLSAAEAFGLRDRGAVAPGRWADLVAFEDLEGFEVHAVWFRGRKVAAAGRSLFTAAAEADEAAVRGTVAVELADLDLAVPVRGERLRVIVAHEGQLITDEARLEPRVEDGLAVADPARDLAKLAVLERHGNGGRRAVGFVQGLGLARGAIAGSVGHDSHNLTVAGMDDASMRTALEAVVRAGGGYAAALGDEVLAVVPLPIAGLISDEPIEVVHAQMNALLERARERLGASSRDPFMQLAFLPLEVIPHLKLTDRGLVDVDRFELVDLWVGPAEG</sequence>
<dbReference type="InterPro" id="IPR011059">
    <property type="entry name" value="Metal-dep_hydrolase_composite"/>
</dbReference>
<dbReference type="OrthoDB" id="9775607at2"/>
<evidence type="ECO:0000259" key="7">
    <source>
        <dbReference type="Pfam" id="PF01979"/>
    </source>
</evidence>
<gene>
    <name evidence="6 9" type="primary">ade</name>
    <name evidence="9" type="ORF">ODE01S_09040</name>
</gene>
<dbReference type="AlphaFoldDB" id="A0A511RIK3"/>
<dbReference type="InterPro" id="IPR006679">
    <property type="entry name" value="Adenine_deam"/>
</dbReference>
<dbReference type="InterPro" id="IPR032466">
    <property type="entry name" value="Metal_Hydrolase"/>
</dbReference>
<evidence type="ECO:0000256" key="1">
    <source>
        <dbReference type="ARBA" id="ARBA00006773"/>
    </source>
</evidence>
<evidence type="ECO:0000256" key="6">
    <source>
        <dbReference type="HAMAP-Rule" id="MF_01518"/>
    </source>
</evidence>
<dbReference type="Proteomes" id="UP000321827">
    <property type="component" value="Unassembled WGS sequence"/>
</dbReference>
<feature type="domain" description="Amidohydrolase-related" evidence="7">
    <location>
        <begin position="66"/>
        <end position="347"/>
    </location>
</feature>
<dbReference type="GO" id="GO:0006146">
    <property type="term" value="P:adenine catabolic process"/>
    <property type="evidence" value="ECO:0007669"/>
    <property type="project" value="InterPro"/>
</dbReference>
<organism evidence="9 10">
    <name type="scientific">Oceanithermus desulfurans NBRC 100063</name>
    <dbReference type="NCBI Taxonomy" id="1227550"/>
    <lineage>
        <taxon>Bacteria</taxon>
        <taxon>Thermotogati</taxon>
        <taxon>Deinococcota</taxon>
        <taxon>Deinococci</taxon>
        <taxon>Thermales</taxon>
        <taxon>Thermaceae</taxon>
        <taxon>Oceanithermus</taxon>
    </lineage>
</organism>
<comment type="similarity">
    <text evidence="1 6">Belongs to the metallo-dependent hydrolases superfamily. Adenine deaminase family.</text>
</comment>
<evidence type="ECO:0000256" key="2">
    <source>
        <dbReference type="ARBA" id="ARBA00012782"/>
    </source>
</evidence>
<dbReference type="SUPFAM" id="SSF51556">
    <property type="entry name" value="Metallo-dependent hydrolases"/>
    <property type="match status" value="1"/>
</dbReference>
<dbReference type="NCBIfam" id="TIGR01178">
    <property type="entry name" value="ade"/>
    <property type="match status" value="1"/>
</dbReference>
<evidence type="ECO:0000256" key="5">
    <source>
        <dbReference type="ARBA" id="ARBA00047720"/>
    </source>
</evidence>
<evidence type="ECO:0000256" key="4">
    <source>
        <dbReference type="ARBA" id="ARBA00023211"/>
    </source>
</evidence>
<protein>
    <recommendedName>
        <fullName evidence="2 6">Adenine deaminase</fullName>
        <shortName evidence="6">Adenase</shortName>
        <shortName evidence="6">Adenine aminase</shortName>
        <ecNumber evidence="2 6">3.5.4.2</ecNumber>
    </recommendedName>
</protein>
<dbReference type="Pfam" id="PF01979">
    <property type="entry name" value="Amidohydro_1"/>
    <property type="match status" value="1"/>
</dbReference>